<proteinExistence type="predicted"/>
<organism evidence="1 2">
    <name type="scientific">Lentzea miocenica</name>
    <dbReference type="NCBI Taxonomy" id="3095431"/>
    <lineage>
        <taxon>Bacteria</taxon>
        <taxon>Bacillati</taxon>
        <taxon>Actinomycetota</taxon>
        <taxon>Actinomycetes</taxon>
        <taxon>Pseudonocardiales</taxon>
        <taxon>Pseudonocardiaceae</taxon>
        <taxon>Lentzea</taxon>
    </lineage>
</organism>
<protein>
    <recommendedName>
        <fullName evidence="3">WXG100 family type VII secretion target</fullName>
    </recommendedName>
</protein>
<dbReference type="RefSeq" id="WP_319968527.1">
    <property type="nucleotide sequence ID" value="NZ_JAXAVW010000021.1"/>
</dbReference>
<comment type="caution">
    <text evidence="1">The sequence shown here is derived from an EMBL/GenBank/DDBJ whole genome shotgun (WGS) entry which is preliminary data.</text>
</comment>
<reference evidence="1 2" key="1">
    <citation type="submission" date="2023-11" db="EMBL/GenBank/DDBJ databases">
        <title>Lentzea sokolovensis, sp. nov., Lentzea kristufkii, sp. nov., and Lentzea miocenensis, sp. nov., rare actinobacteria from Sokolov Coal Basin, Miocene lacustrine sediment, Czech Republic.</title>
        <authorList>
            <person name="Lara A."/>
            <person name="Kotroba L."/>
            <person name="Nouioui I."/>
            <person name="Neumann-Schaal M."/>
            <person name="Mast Y."/>
            <person name="Chronakova A."/>
        </authorList>
    </citation>
    <scope>NUCLEOTIDE SEQUENCE [LARGE SCALE GENOMIC DNA]</scope>
    <source>
        <strain evidence="1 2">BCCO 10_0856</strain>
    </source>
</reference>
<dbReference type="EMBL" id="JAXAVW010000021">
    <property type="protein sequence ID" value="MDX8033496.1"/>
    <property type="molecule type" value="Genomic_DNA"/>
</dbReference>
<sequence>MIQEMLNDRAQQRYGSFVGAMDFVEELLVPLEKLINRMSEKPGKAGGWRVATPDELKGYLRTVRNDLSALREQAKRHEINLKAKEWGA</sequence>
<accession>A0ABU4T5P4</accession>
<dbReference type="Proteomes" id="UP001285521">
    <property type="component" value="Unassembled WGS sequence"/>
</dbReference>
<evidence type="ECO:0008006" key="3">
    <source>
        <dbReference type="Google" id="ProtNLM"/>
    </source>
</evidence>
<evidence type="ECO:0000313" key="1">
    <source>
        <dbReference type="EMBL" id="MDX8033496.1"/>
    </source>
</evidence>
<name>A0ABU4T5P4_9PSEU</name>
<gene>
    <name evidence="1" type="ORF">SK803_25030</name>
</gene>
<keyword evidence="2" id="KW-1185">Reference proteome</keyword>
<evidence type="ECO:0000313" key="2">
    <source>
        <dbReference type="Proteomes" id="UP001285521"/>
    </source>
</evidence>